<name>A0AAU6W0T6_9CAUD</name>
<accession>A0AAU6W0T6</accession>
<gene>
    <name evidence="1" type="ORF">Nican01_00065</name>
</gene>
<dbReference type="EMBL" id="PP179318">
    <property type="protein sequence ID" value="XAI70078.1"/>
    <property type="molecule type" value="Genomic_DNA"/>
</dbReference>
<reference evidence="1" key="1">
    <citation type="journal article" date="2024" name="J. Gen. Virol.">
        <title>Novel phages of Pseudomonas syringae unveil numerous potential auxiliary metabolic genes.</title>
        <authorList>
            <person name="Feltin C."/>
            <person name="Garneau J.R."/>
            <person name="Morris C.E."/>
            <person name="Berard A."/>
            <person name="Torres-Barcelo C."/>
        </authorList>
    </citation>
    <scope>NUCLEOTIDE SEQUENCE</scope>
</reference>
<protein>
    <submittedName>
        <fullName evidence="1">Uncharacterized protein</fullName>
    </submittedName>
</protein>
<organism evidence="1">
    <name type="scientific">Pseudomonas phage Nican01</name>
    <dbReference type="NCBI Taxonomy" id="3138540"/>
    <lineage>
        <taxon>Viruses</taxon>
        <taxon>Duplodnaviria</taxon>
        <taxon>Heunggongvirae</taxon>
        <taxon>Uroviricota</taxon>
        <taxon>Caudoviricetes</taxon>
        <taxon>Nickievirus</taxon>
    </lineage>
</organism>
<evidence type="ECO:0000313" key="1">
    <source>
        <dbReference type="EMBL" id="XAI70078.1"/>
    </source>
</evidence>
<sequence length="309" mass="33907">MKLQAVEVEEMTVEQCWAEIEAVGELMSVPGAMQAALKKDPTIGAEFNANAKEILHIIVDNFDAGISPGKSPEDRKLVEHLNQLFLQNQLIQQRWNVKVLTRASMAMQQLPINLMILEVMDVTASEKEGLTEEHVSELKKLETEHQQSGLAKIDNRIMNIMQAGIAAAGGQAEFAKLQYEVAQSLPEQFSMTAELKFTSQMIGAVMTAIDRRAQTADFTLAQIRTTIEMGIAAKQALSLSNIVAYGYGHETLIHTVAHSAEYHVLQAMSDINGTPAAPEQPKKPVAAEATHIAEKKPGSFNFEGNRTIN</sequence>
<proteinExistence type="predicted"/>